<name>A0AAU7JE71_9HYPH</name>
<accession>A0AAU7JE71</accession>
<dbReference type="AlphaFoldDB" id="A0AAU7JE71"/>
<dbReference type="RefSeq" id="WP_406855209.1">
    <property type="nucleotide sequence ID" value="NZ_CP157484.1"/>
</dbReference>
<proteinExistence type="predicted"/>
<organism evidence="1">
    <name type="scientific">Alsobacter sp. KACC 23698</name>
    <dbReference type="NCBI Taxonomy" id="3149229"/>
    <lineage>
        <taxon>Bacteria</taxon>
        <taxon>Pseudomonadati</taxon>
        <taxon>Pseudomonadota</taxon>
        <taxon>Alphaproteobacteria</taxon>
        <taxon>Hyphomicrobiales</taxon>
        <taxon>Alsobacteraceae</taxon>
        <taxon>Alsobacter</taxon>
    </lineage>
</organism>
<protein>
    <submittedName>
        <fullName evidence="1">AlpA family phage regulatory protein</fullName>
    </submittedName>
</protein>
<reference evidence="1" key="1">
    <citation type="submission" date="2024-05" db="EMBL/GenBank/DDBJ databases">
        <authorList>
            <person name="Kim S."/>
            <person name="Heo J."/>
            <person name="Choi H."/>
            <person name="Choi Y."/>
            <person name="Kwon S.-W."/>
            <person name="Kim Y."/>
        </authorList>
    </citation>
    <scope>NUCLEOTIDE SEQUENCE</scope>
    <source>
        <strain evidence="1">KACC 23698</strain>
    </source>
</reference>
<dbReference type="EMBL" id="CP157484">
    <property type="protein sequence ID" value="XBO38369.1"/>
    <property type="molecule type" value="Genomic_DNA"/>
</dbReference>
<evidence type="ECO:0000313" key="1">
    <source>
        <dbReference type="EMBL" id="XBO38369.1"/>
    </source>
</evidence>
<sequence>MAASNDDARPQGGAHLPQTGFIRLTSILAPRGPIPVARSTWWAGVAAGRYPKPVRLGPRITAWRVEDIRALIEKGAG</sequence>
<gene>
    <name evidence="1" type="ORF">ABEG18_22105</name>
</gene>